<reference evidence="4" key="1">
    <citation type="submission" date="2016-05" db="EMBL/GenBank/DDBJ databases">
        <title>Draft genome of Corynebacterium afermentans subsp. afermentans LCDC 88199T.</title>
        <authorList>
            <person name="Bernier A.-M."/>
            <person name="Bernard K."/>
        </authorList>
    </citation>
    <scope>NUCLEOTIDE SEQUENCE [LARGE SCALE GENOMIC DNA]</scope>
    <source>
        <strain evidence="4">NML120819</strain>
    </source>
</reference>
<dbReference type="Pfam" id="PF01548">
    <property type="entry name" value="DEDD_Tnp_IS110"/>
    <property type="match status" value="1"/>
</dbReference>
<organism evidence="3 4">
    <name type="scientific">Eikenella corrodens</name>
    <dbReference type="NCBI Taxonomy" id="539"/>
    <lineage>
        <taxon>Bacteria</taxon>
        <taxon>Pseudomonadati</taxon>
        <taxon>Pseudomonadota</taxon>
        <taxon>Betaproteobacteria</taxon>
        <taxon>Neisseriales</taxon>
        <taxon>Neisseriaceae</taxon>
        <taxon>Eikenella</taxon>
    </lineage>
</organism>
<dbReference type="PANTHER" id="PTHR33055">
    <property type="entry name" value="TRANSPOSASE FOR INSERTION SEQUENCE ELEMENT IS1111A"/>
    <property type="match status" value="1"/>
</dbReference>
<accession>A0A1A9RQY5</accession>
<dbReference type="PANTHER" id="PTHR33055:SF3">
    <property type="entry name" value="PUTATIVE TRANSPOSASE FOR IS117-RELATED"/>
    <property type="match status" value="1"/>
</dbReference>
<evidence type="ECO:0000259" key="1">
    <source>
        <dbReference type="Pfam" id="PF01548"/>
    </source>
</evidence>
<dbReference type="GO" id="GO:0003677">
    <property type="term" value="F:DNA binding"/>
    <property type="evidence" value="ECO:0007669"/>
    <property type="project" value="InterPro"/>
</dbReference>
<gene>
    <name evidence="3" type="ORF">A7P89_05710</name>
</gene>
<dbReference type="Pfam" id="PF02371">
    <property type="entry name" value="Transposase_20"/>
    <property type="match status" value="1"/>
</dbReference>
<dbReference type="GO" id="GO:0004803">
    <property type="term" value="F:transposase activity"/>
    <property type="evidence" value="ECO:0007669"/>
    <property type="project" value="InterPro"/>
</dbReference>
<dbReference type="GO" id="GO:0006313">
    <property type="term" value="P:DNA transposition"/>
    <property type="evidence" value="ECO:0007669"/>
    <property type="project" value="InterPro"/>
</dbReference>
<feature type="domain" description="Transposase IS116/IS110/IS902 C-terminal" evidence="2">
    <location>
        <begin position="191"/>
        <end position="265"/>
    </location>
</feature>
<sequence>MNYLGIDVSKRKIDCCLIVGDKYLHRVLKNDQSGFEKLRDWLKKYTDKPVYACLEATGIYSEHIADWLHDEGHSVALANPLSIKKFAEMQLLAVKTDKQDAKTIAKYCRMTQPTLYAPPPKSERQLKALTRQVEYLKEMVVANQNRFQVSQDVTAPIIADTIAHLRQQIAQVEQQIQTHIKQSPDLKDKADLLKSVRGIGAATIPHLITLFGFKTFSTAKAAIKYVGLNPIIKQSGEKKTRFIAISKQGDKTIRTALYMPAVRAFTLPEWQPFVNRLKAAGKTGKQIVCAIMRKLLVYCFTVLKSGRPYDPQIQAA</sequence>
<protein>
    <submittedName>
        <fullName evidence="3">Uncharacterized protein</fullName>
    </submittedName>
</protein>
<proteinExistence type="predicted"/>
<comment type="caution">
    <text evidence="3">The sequence shown here is derived from an EMBL/GenBank/DDBJ whole genome shotgun (WGS) entry which is preliminary data.</text>
</comment>
<dbReference type="InterPro" id="IPR002525">
    <property type="entry name" value="Transp_IS110-like_N"/>
</dbReference>
<dbReference type="InterPro" id="IPR047650">
    <property type="entry name" value="Transpos_IS110"/>
</dbReference>
<name>A0A1A9RQY5_EIKCO</name>
<dbReference type="AlphaFoldDB" id="A0A1A9RQY5"/>
<evidence type="ECO:0000313" key="4">
    <source>
        <dbReference type="Proteomes" id="UP000078103"/>
    </source>
</evidence>
<dbReference type="Proteomes" id="UP000078103">
    <property type="component" value="Unassembled WGS sequence"/>
</dbReference>
<evidence type="ECO:0000313" key="3">
    <source>
        <dbReference type="EMBL" id="OAM22279.1"/>
    </source>
</evidence>
<dbReference type="EMBL" id="LXSH01000017">
    <property type="protein sequence ID" value="OAM22279.1"/>
    <property type="molecule type" value="Genomic_DNA"/>
</dbReference>
<dbReference type="RefSeq" id="WP_064105724.1">
    <property type="nucleotide sequence ID" value="NZ_LXSH01000017.1"/>
</dbReference>
<evidence type="ECO:0000259" key="2">
    <source>
        <dbReference type="Pfam" id="PF02371"/>
    </source>
</evidence>
<feature type="domain" description="Transposase IS110-like N-terminal" evidence="1">
    <location>
        <begin position="4"/>
        <end position="148"/>
    </location>
</feature>
<dbReference type="InterPro" id="IPR003346">
    <property type="entry name" value="Transposase_20"/>
</dbReference>